<dbReference type="Proteomes" id="UP001327560">
    <property type="component" value="Chromosome 9"/>
</dbReference>
<dbReference type="EMBL" id="CP136898">
    <property type="protein sequence ID" value="WOL19401.1"/>
    <property type="molecule type" value="Genomic_DNA"/>
</dbReference>
<evidence type="ECO:0000313" key="2">
    <source>
        <dbReference type="EMBL" id="WOL19401.1"/>
    </source>
</evidence>
<protein>
    <submittedName>
        <fullName evidence="2">Uncharacterized protein</fullName>
    </submittedName>
</protein>
<reference evidence="2 3" key="1">
    <citation type="submission" date="2023-10" db="EMBL/GenBank/DDBJ databases">
        <title>Chromosome-scale genome assembly provides insights into flower coloration mechanisms of Canna indica.</title>
        <authorList>
            <person name="Li C."/>
        </authorList>
    </citation>
    <scope>NUCLEOTIDE SEQUENCE [LARGE SCALE GENOMIC DNA]</scope>
    <source>
        <tissue evidence="2">Flower</tissue>
    </source>
</reference>
<evidence type="ECO:0000313" key="3">
    <source>
        <dbReference type="Proteomes" id="UP001327560"/>
    </source>
</evidence>
<dbReference type="AlphaFoldDB" id="A0AAQ3QNL5"/>
<proteinExistence type="predicted"/>
<name>A0AAQ3QNL5_9LILI</name>
<keyword evidence="3" id="KW-1185">Reference proteome</keyword>
<gene>
    <name evidence="2" type="ORF">Cni_G28199</name>
</gene>
<feature type="compositionally biased region" description="Basic and acidic residues" evidence="1">
    <location>
        <begin position="70"/>
        <end position="88"/>
    </location>
</feature>
<accession>A0AAQ3QNL5</accession>
<organism evidence="2 3">
    <name type="scientific">Canna indica</name>
    <name type="common">Indian-shot</name>
    <dbReference type="NCBI Taxonomy" id="4628"/>
    <lineage>
        <taxon>Eukaryota</taxon>
        <taxon>Viridiplantae</taxon>
        <taxon>Streptophyta</taxon>
        <taxon>Embryophyta</taxon>
        <taxon>Tracheophyta</taxon>
        <taxon>Spermatophyta</taxon>
        <taxon>Magnoliopsida</taxon>
        <taxon>Liliopsida</taxon>
        <taxon>Zingiberales</taxon>
        <taxon>Cannaceae</taxon>
        <taxon>Canna</taxon>
    </lineage>
</organism>
<feature type="region of interest" description="Disordered" evidence="1">
    <location>
        <begin position="63"/>
        <end position="88"/>
    </location>
</feature>
<evidence type="ECO:0000256" key="1">
    <source>
        <dbReference type="SAM" id="MobiDB-lite"/>
    </source>
</evidence>
<sequence>MKLLQLVVDQLSVDCVNNENLPGISAMGDEVEAIIDTSMISKKRRITYDLEITSATRGTLETISSEEEISGTRDKAARRVMESLKNDS</sequence>